<protein>
    <submittedName>
        <fullName evidence="1">25837_t:CDS:1</fullName>
    </submittedName>
</protein>
<gene>
    <name evidence="1" type="ORF">GMARGA_LOCUS29087</name>
</gene>
<sequence>IVTGACEYGLDINTVTTRVLKWTYGVLVSKLWKTGDPLSRKDSNSRIDKFLLLARKGTKVNVNEEFSERLDQSVLIILRFASMENTVATAKSEHSGEVYRTVFTNKE</sequence>
<dbReference type="EMBL" id="CAJVQB010038480">
    <property type="protein sequence ID" value="CAG8826303.1"/>
    <property type="molecule type" value="Genomic_DNA"/>
</dbReference>
<reference evidence="1 2" key="1">
    <citation type="submission" date="2021-06" db="EMBL/GenBank/DDBJ databases">
        <authorList>
            <person name="Kallberg Y."/>
            <person name="Tangrot J."/>
            <person name="Rosling A."/>
        </authorList>
    </citation>
    <scope>NUCLEOTIDE SEQUENCE [LARGE SCALE GENOMIC DNA]</scope>
    <source>
        <strain evidence="1 2">120-4 pot B 10/14</strain>
    </source>
</reference>
<evidence type="ECO:0000313" key="2">
    <source>
        <dbReference type="Proteomes" id="UP000789901"/>
    </source>
</evidence>
<name>A0ABN7WCP5_GIGMA</name>
<dbReference type="Proteomes" id="UP000789901">
    <property type="component" value="Unassembled WGS sequence"/>
</dbReference>
<keyword evidence="2" id="KW-1185">Reference proteome</keyword>
<organism evidence="1 2">
    <name type="scientific">Gigaspora margarita</name>
    <dbReference type="NCBI Taxonomy" id="4874"/>
    <lineage>
        <taxon>Eukaryota</taxon>
        <taxon>Fungi</taxon>
        <taxon>Fungi incertae sedis</taxon>
        <taxon>Mucoromycota</taxon>
        <taxon>Glomeromycotina</taxon>
        <taxon>Glomeromycetes</taxon>
        <taxon>Diversisporales</taxon>
        <taxon>Gigasporaceae</taxon>
        <taxon>Gigaspora</taxon>
    </lineage>
</organism>
<evidence type="ECO:0000313" key="1">
    <source>
        <dbReference type="EMBL" id="CAG8826303.1"/>
    </source>
</evidence>
<comment type="caution">
    <text evidence="1">The sequence shown here is derived from an EMBL/GenBank/DDBJ whole genome shotgun (WGS) entry which is preliminary data.</text>
</comment>
<accession>A0ABN7WCP5</accession>
<feature type="non-terminal residue" evidence="1">
    <location>
        <position position="1"/>
    </location>
</feature>
<proteinExistence type="predicted"/>